<dbReference type="EMBL" id="CP014327">
    <property type="protein sequence ID" value="AML53212.1"/>
    <property type="molecule type" value="Genomic_DNA"/>
</dbReference>
<evidence type="ECO:0000256" key="1">
    <source>
        <dbReference type="SAM" id="MobiDB-lite"/>
    </source>
</evidence>
<feature type="transmembrane region" description="Helical" evidence="2">
    <location>
        <begin position="12"/>
        <end position="32"/>
    </location>
</feature>
<dbReference type="KEGG" id="hat:RC74_19875"/>
<keyword evidence="2" id="KW-1133">Transmembrane helix</keyword>
<feature type="region of interest" description="Disordered" evidence="1">
    <location>
        <begin position="116"/>
        <end position="160"/>
    </location>
</feature>
<evidence type="ECO:0000313" key="4">
    <source>
        <dbReference type="Proteomes" id="UP000070371"/>
    </source>
</evidence>
<evidence type="ECO:0000313" key="3">
    <source>
        <dbReference type="EMBL" id="AML53212.1"/>
    </source>
</evidence>
<feature type="transmembrane region" description="Helical" evidence="2">
    <location>
        <begin position="38"/>
        <end position="57"/>
    </location>
</feature>
<dbReference type="Proteomes" id="UP000070371">
    <property type="component" value="Chromosome"/>
</dbReference>
<evidence type="ECO:0000256" key="2">
    <source>
        <dbReference type="SAM" id="Phobius"/>
    </source>
</evidence>
<feature type="compositionally biased region" description="Basic and acidic residues" evidence="1">
    <location>
        <begin position="116"/>
        <end position="126"/>
    </location>
</feature>
<keyword evidence="2" id="KW-0472">Membrane</keyword>
<name>A0A126V4F7_9RHOB</name>
<protein>
    <recommendedName>
        <fullName evidence="5">NADH:quinone oxidoreductase</fullName>
    </recommendedName>
</protein>
<dbReference type="STRING" id="1579316.RC74_19875"/>
<evidence type="ECO:0008006" key="5">
    <source>
        <dbReference type="Google" id="ProtNLM"/>
    </source>
</evidence>
<sequence length="239" mass="25935">MSDRNKESLFSCPNLCWMIAVVLGFAAFMVALSKLEHGAFISMLVGIVVFFVAGWLLGKFLCSASEAPTQTATAKPVVTPQPVSEAPTASEAPVVVELDVKPSPLVREEKLATSKATLKGDVEKPTPKAPKAKATPAAQKTVVPENVSETKPRTMKAPRKAGADDLKLLKGVGPKLEQTLNELGFFHYDQVAKWSDAEIEWVDARLRFKGRIERDGWIEQAKILADGGETEFSTRGKKA</sequence>
<organism evidence="3 4">
    <name type="scientific">Falsihalocynthiibacter arcticus</name>
    <dbReference type="NCBI Taxonomy" id="1579316"/>
    <lineage>
        <taxon>Bacteria</taxon>
        <taxon>Pseudomonadati</taxon>
        <taxon>Pseudomonadota</taxon>
        <taxon>Alphaproteobacteria</taxon>
        <taxon>Rhodobacterales</taxon>
        <taxon>Roseobacteraceae</taxon>
        <taxon>Falsihalocynthiibacter</taxon>
    </lineage>
</organism>
<reference evidence="3 4" key="1">
    <citation type="submission" date="2016-02" db="EMBL/GenBank/DDBJ databases">
        <title>Complete genome sequence of Halocynthiibacter arcticus PAMC 20958t from arctic marine sediment.</title>
        <authorList>
            <person name="Lee Y.M."/>
            <person name="Baek K."/>
            <person name="Lee H.K."/>
            <person name="Shin S.C."/>
        </authorList>
    </citation>
    <scope>NUCLEOTIDE SEQUENCE [LARGE SCALE GENOMIC DNA]</scope>
    <source>
        <strain evidence="3">PAMC 20958</strain>
    </source>
</reference>
<accession>A0A126V4F7</accession>
<feature type="compositionally biased region" description="Low complexity" evidence="1">
    <location>
        <begin position="132"/>
        <end position="141"/>
    </location>
</feature>
<dbReference type="AlphaFoldDB" id="A0A126V4F7"/>
<gene>
    <name evidence="3" type="ORF">RC74_19875</name>
</gene>
<keyword evidence="2" id="KW-0812">Transmembrane</keyword>
<keyword evidence="4" id="KW-1185">Reference proteome</keyword>
<dbReference type="RefSeq" id="WP_052274624.1">
    <property type="nucleotide sequence ID" value="NZ_CP014327.1"/>
</dbReference>
<proteinExistence type="predicted"/>